<evidence type="ECO:0000313" key="5">
    <source>
        <dbReference type="Proteomes" id="UP000184041"/>
    </source>
</evidence>
<dbReference type="InterPro" id="IPR048502">
    <property type="entry name" value="NamZ_N"/>
</dbReference>
<dbReference type="OrthoDB" id="9801061at2"/>
<dbReference type="Pfam" id="PF20732">
    <property type="entry name" value="NamZ_C"/>
    <property type="match status" value="1"/>
</dbReference>
<accession>A0A1M4TUJ7</accession>
<evidence type="ECO:0000313" key="4">
    <source>
        <dbReference type="EMBL" id="SHE48159.1"/>
    </source>
</evidence>
<dbReference type="Pfam" id="PF07075">
    <property type="entry name" value="NamZ_N"/>
    <property type="match status" value="1"/>
</dbReference>
<protein>
    <submittedName>
        <fullName evidence="4">Uncharacterized conserved protein YbbC, DUF1343 family</fullName>
    </submittedName>
</protein>
<feature type="chain" id="PRO_5009907619" evidence="1">
    <location>
        <begin position="20"/>
        <end position="419"/>
    </location>
</feature>
<dbReference type="PANTHER" id="PTHR42915:SF1">
    <property type="entry name" value="PEPTIDOGLYCAN BETA-N-ACETYLMURAMIDASE NAMZ"/>
    <property type="match status" value="1"/>
</dbReference>
<dbReference type="Gene3D" id="3.40.50.12170">
    <property type="entry name" value="Uncharacterised protein PF07075, DUF1343"/>
    <property type="match status" value="1"/>
</dbReference>
<dbReference type="PANTHER" id="PTHR42915">
    <property type="entry name" value="HYPOTHETICAL 460 KDA PROTEIN IN FEUA-SIGW INTERGENIC REGION [PRECURSOR]"/>
    <property type="match status" value="1"/>
</dbReference>
<dbReference type="GO" id="GO:0033922">
    <property type="term" value="F:peptidoglycan beta-N-acetylmuramidase activity"/>
    <property type="evidence" value="ECO:0007669"/>
    <property type="project" value="InterPro"/>
</dbReference>
<feature type="signal peptide" evidence="1">
    <location>
        <begin position="1"/>
        <end position="19"/>
    </location>
</feature>
<dbReference type="InterPro" id="IPR048503">
    <property type="entry name" value="NamZ_C"/>
</dbReference>
<gene>
    <name evidence="4" type="ORF">SAMN05443144_101391</name>
</gene>
<evidence type="ECO:0000256" key="1">
    <source>
        <dbReference type="SAM" id="SignalP"/>
    </source>
</evidence>
<proteinExistence type="predicted"/>
<organism evidence="4 5">
    <name type="scientific">Fodinibius roseus</name>
    <dbReference type="NCBI Taxonomy" id="1194090"/>
    <lineage>
        <taxon>Bacteria</taxon>
        <taxon>Pseudomonadati</taxon>
        <taxon>Balneolota</taxon>
        <taxon>Balneolia</taxon>
        <taxon>Balneolales</taxon>
        <taxon>Balneolaceae</taxon>
        <taxon>Fodinibius</taxon>
    </lineage>
</organism>
<dbReference type="STRING" id="1194090.SAMN05443144_101391"/>
<evidence type="ECO:0000259" key="2">
    <source>
        <dbReference type="Pfam" id="PF07075"/>
    </source>
</evidence>
<reference evidence="4 5" key="1">
    <citation type="submission" date="2016-11" db="EMBL/GenBank/DDBJ databases">
        <authorList>
            <person name="Jaros S."/>
            <person name="Januszkiewicz K."/>
            <person name="Wedrychowicz H."/>
        </authorList>
    </citation>
    <scope>NUCLEOTIDE SEQUENCE [LARGE SCALE GENOMIC DNA]</scope>
    <source>
        <strain evidence="4 5">DSM 21986</strain>
    </source>
</reference>
<name>A0A1M4TUJ7_9BACT</name>
<dbReference type="Gene3D" id="3.90.1150.140">
    <property type="match status" value="1"/>
</dbReference>
<feature type="domain" description="Peptidoglycan beta-N-acetylmuramidase NamZ C-terminal" evidence="3">
    <location>
        <begin position="257"/>
        <end position="418"/>
    </location>
</feature>
<keyword evidence="5" id="KW-1185">Reference proteome</keyword>
<keyword evidence="1" id="KW-0732">Signal</keyword>
<dbReference type="PIRSF" id="PIRSF016719">
    <property type="entry name" value="UCP016719"/>
    <property type="match status" value="1"/>
</dbReference>
<dbReference type="AlphaFoldDB" id="A0A1M4TUJ7"/>
<dbReference type="EMBL" id="FQUS01000001">
    <property type="protein sequence ID" value="SHE48159.1"/>
    <property type="molecule type" value="Genomic_DNA"/>
</dbReference>
<dbReference type="Proteomes" id="UP000184041">
    <property type="component" value="Unassembled WGS sequence"/>
</dbReference>
<evidence type="ECO:0000259" key="3">
    <source>
        <dbReference type="Pfam" id="PF20732"/>
    </source>
</evidence>
<dbReference type="PROSITE" id="PS51257">
    <property type="entry name" value="PROKAR_LIPOPROTEIN"/>
    <property type="match status" value="1"/>
</dbReference>
<dbReference type="InterPro" id="IPR008302">
    <property type="entry name" value="NamZ"/>
</dbReference>
<sequence>MTKYPYPLLLIVFALLLSACQSKPHEAIVTTGAMHLMNNQFDILEGKKVGLVTNHSAVVGDSLLIDVFHNAGEVELAALFSPEHGIRGQSDAGAYIDDSIDTKTGIPIYSLYGETRKPTPEMLKDIDVLVFDIQDVGARFYTYIATMGYTMQAAAEQDIPYVVLDRPNPLGGEKVEGFIPTRDYDTFSGVYPIPVTHGMTVGEFARMIKGESYLQNLDELKLEVVKMQGWTRDMLWPDTGLPWRPPSPNIPDFETALIYPGACLIEATRMSEGRGTREPFILLGAPWAGGTVLAQKLNGKKLPGLIFDPAQFTPISIEGMATSPKLEGEALEGVRYIVTEPRSVRPFEAGIHVLSEFYHLVPDSVKGNFFRPSRLNTLAGSDQFYDMIKEGIPAKIIVNAWEKQVTSFRQRRHPYLLYE</sequence>
<feature type="domain" description="Peptidoglycan beta-N-acetylmuramidase NamZ N-terminal" evidence="2">
    <location>
        <begin position="49"/>
        <end position="253"/>
    </location>
</feature>